<dbReference type="InParanoid" id="A0A6P8PP35"/>
<dbReference type="InterPro" id="IPR000683">
    <property type="entry name" value="Gfo/Idh/MocA-like_OxRdtase_N"/>
</dbReference>
<feature type="domain" description="Gfo/Idh/MocA-like oxidoreductase C-terminal" evidence="3">
    <location>
        <begin position="193"/>
        <end position="472"/>
    </location>
</feature>
<accession>A0A6P8PP35</accession>
<organism evidence="4 5">
    <name type="scientific">Geotrypetes seraphini</name>
    <name type="common">Gaboon caecilian</name>
    <name type="synonym">Caecilia seraphini</name>
    <dbReference type="NCBI Taxonomy" id="260995"/>
    <lineage>
        <taxon>Eukaryota</taxon>
        <taxon>Metazoa</taxon>
        <taxon>Chordata</taxon>
        <taxon>Craniata</taxon>
        <taxon>Vertebrata</taxon>
        <taxon>Euteleostomi</taxon>
        <taxon>Amphibia</taxon>
        <taxon>Gymnophiona</taxon>
        <taxon>Geotrypetes</taxon>
    </lineage>
</organism>
<dbReference type="InterPro" id="IPR004104">
    <property type="entry name" value="Gfo/Idh/MocA-like_OxRdtase_C"/>
</dbReference>
<dbReference type="Gene3D" id="3.40.50.720">
    <property type="entry name" value="NAD(P)-binding Rossmann-like Domain"/>
    <property type="match status" value="1"/>
</dbReference>
<feature type="region of interest" description="Disordered" evidence="1">
    <location>
        <begin position="1"/>
        <end position="37"/>
    </location>
</feature>
<protein>
    <submittedName>
        <fullName evidence="5">Uncharacterized protein LOC117348848 isoform X1</fullName>
    </submittedName>
</protein>
<feature type="domain" description="Gfo/Idh/MocA-like oxidoreductase N-terminal" evidence="2">
    <location>
        <begin position="58"/>
        <end position="181"/>
    </location>
</feature>
<dbReference type="Gene3D" id="3.30.360.10">
    <property type="entry name" value="Dihydrodipicolinate Reductase, domain 2"/>
    <property type="match status" value="1"/>
</dbReference>
<evidence type="ECO:0000313" key="4">
    <source>
        <dbReference type="Proteomes" id="UP000515159"/>
    </source>
</evidence>
<proteinExistence type="predicted"/>
<dbReference type="PANTHER" id="PTHR43377:SF2">
    <property type="entry name" value="BINDING ROSSMANN FOLD OXIDOREDUCTASE, PUTATIVE (AFU_ORTHOLOGUE AFUA_4G00560)-RELATED"/>
    <property type="match status" value="1"/>
</dbReference>
<dbReference type="GeneID" id="117348848"/>
<dbReference type="RefSeq" id="XP_033777286.1">
    <property type="nucleotide sequence ID" value="XM_033921395.1"/>
</dbReference>
<keyword evidence="4" id="KW-1185">Reference proteome</keyword>
<evidence type="ECO:0000259" key="2">
    <source>
        <dbReference type="Pfam" id="PF01408"/>
    </source>
</evidence>
<dbReference type="KEGG" id="gsh:117348848"/>
<reference evidence="5" key="1">
    <citation type="submission" date="2025-08" db="UniProtKB">
        <authorList>
            <consortium name="RefSeq"/>
        </authorList>
    </citation>
    <scope>IDENTIFICATION</scope>
</reference>
<dbReference type="GO" id="GO:0000166">
    <property type="term" value="F:nucleotide binding"/>
    <property type="evidence" value="ECO:0007669"/>
    <property type="project" value="InterPro"/>
</dbReference>
<gene>
    <name evidence="5" type="primary">LOC117348848</name>
</gene>
<dbReference type="Pfam" id="PF01408">
    <property type="entry name" value="GFO_IDH_MocA"/>
    <property type="match status" value="1"/>
</dbReference>
<dbReference type="InterPro" id="IPR036291">
    <property type="entry name" value="NAD(P)-bd_dom_sf"/>
</dbReference>
<evidence type="ECO:0000259" key="3">
    <source>
        <dbReference type="Pfam" id="PF02894"/>
    </source>
</evidence>
<sequence>MDFLRRSFRWSPRNRSASAAKTPSSSEQTGSSSEGEKREPWCILDFDAKPDPDPHRCVNVLIVGAGSRGKCYSFFAVHFSKRMKVVGVVEPRTYPREDFQNMHSIDQNNVFEDWKEAVEREKFADAVIITTPDRLHKDPAVAFAKKGYHILLEKPMAVTPEDCEEIVSVCKENGVMLAVGHILRYYPVAQKIKEIIDNGMIGDVVHIQHMEPVGSWHFAHSFVRGNWRNEKESTFSLLAKSCHDIDLINFWMGGKRCLKVSSFGHLSHFTKEHKPAGSASRCLECSVEQTCPYSAKKIYLTDHAEKGRYGWPVNVVCSNEECNIENVTEALKTGPYGRCIYECDNDVVTNQVVNMEFEGGVTAAFTMMAFTYKMGVRSTTVYGTKGELNCIGRGPVEVHEFLTAKRSTHPITMAVCIPSHLMGHAGADYYILHNFITAVAKNEPSYILTGPAETLESHLLVFEAEKSRKENRTIFLENGREKM</sequence>
<evidence type="ECO:0000313" key="5">
    <source>
        <dbReference type="RefSeq" id="XP_033777286.1"/>
    </source>
</evidence>
<evidence type="ECO:0000256" key="1">
    <source>
        <dbReference type="SAM" id="MobiDB-lite"/>
    </source>
</evidence>
<dbReference type="Pfam" id="PF02894">
    <property type="entry name" value="GFO_IDH_MocA_C"/>
    <property type="match status" value="1"/>
</dbReference>
<dbReference type="SUPFAM" id="SSF55347">
    <property type="entry name" value="Glyceraldehyde-3-phosphate dehydrogenase-like, C-terminal domain"/>
    <property type="match status" value="1"/>
</dbReference>
<feature type="compositionally biased region" description="Polar residues" evidence="1">
    <location>
        <begin position="13"/>
        <end position="23"/>
    </location>
</feature>
<feature type="compositionally biased region" description="Low complexity" evidence="1">
    <location>
        <begin position="24"/>
        <end position="33"/>
    </location>
</feature>
<dbReference type="SUPFAM" id="SSF51735">
    <property type="entry name" value="NAD(P)-binding Rossmann-fold domains"/>
    <property type="match status" value="1"/>
</dbReference>
<dbReference type="InterPro" id="IPR051450">
    <property type="entry name" value="Gfo/Idh/MocA_Oxidoreductases"/>
</dbReference>
<dbReference type="Proteomes" id="UP000515159">
    <property type="component" value="Chromosome 15"/>
</dbReference>
<dbReference type="AlphaFoldDB" id="A0A6P8PP35"/>
<name>A0A6P8PP35_GEOSA</name>
<dbReference type="PANTHER" id="PTHR43377">
    <property type="entry name" value="BILIVERDIN REDUCTASE A"/>
    <property type="match status" value="1"/>
</dbReference>
<dbReference type="OrthoDB" id="2129491at2759"/>